<feature type="compositionally biased region" description="Basic and acidic residues" evidence="1">
    <location>
        <begin position="94"/>
        <end position="115"/>
    </location>
</feature>
<reference evidence="2 3" key="1">
    <citation type="submission" date="2019-02" db="EMBL/GenBank/DDBJ databases">
        <title>Genome sequencing of the rare red list fungi Phlebia centrifuga.</title>
        <authorList>
            <person name="Buettner E."/>
            <person name="Kellner H."/>
        </authorList>
    </citation>
    <scope>NUCLEOTIDE SEQUENCE [LARGE SCALE GENOMIC DNA]</scope>
    <source>
        <strain evidence="2 3">DSM 108282</strain>
    </source>
</reference>
<dbReference type="Proteomes" id="UP000309038">
    <property type="component" value="Unassembled WGS sequence"/>
</dbReference>
<comment type="caution">
    <text evidence="2">The sequence shown here is derived from an EMBL/GenBank/DDBJ whole genome shotgun (WGS) entry which is preliminary data.</text>
</comment>
<accession>A0A4S4KL57</accession>
<keyword evidence="3" id="KW-1185">Reference proteome</keyword>
<gene>
    <name evidence="2" type="ORF">EW026_g3755</name>
</gene>
<proteinExistence type="predicted"/>
<dbReference type="AlphaFoldDB" id="A0A4S4KL57"/>
<dbReference type="EMBL" id="SGPJ01000119">
    <property type="protein sequence ID" value="THG98437.1"/>
    <property type="molecule type" value="Genomic_DNA"/>
</dbReference>
<evidence type="ECO:0000313" key="3">
    <source>
        <dbReference type="Proteomes" id="UP000309038"/>
    </source>
</evidence>
<feature type="compositionally biased region" description="Basic and acidic residues" evidence="1">
    <location>
        <begin position="55"/>
        <end position="74"/>
    </location>
</feature>
<protein>
    <submittedName>
        <fullName evidence="2">Uncharacterized protein</fullName>
    </submittedName>
</protein>
<organism evidence="2 3">
    <name type="scientific">Hermanssonia centrifuga</name>
    <dbReference type="NCBI Taxonomy" id="98765"/>
    <lineage>
        <taxon>Eukaryota</taxon>
        <taxon>Fungi</taxon>
        <taxon>Dikarya</taxon>
        <taxon>Basidiomycota</taxon>
        <taxon>Agaricomycotina</taxon>
        <taxon>Agaricomycetes</taxon>
        <taxon>Polyporales</taxon>
        <taxon>Meruliaceae</taxon>
        <taxon>Hermanssonia</taxon>
    </lineage>
</organism>
<name>A0A4S4KL57_9APHY</name>
<feature type="region of interest" description="Disordered" evidence="1">
    <location>
        <begin position="55"/>
        <end position="131"/>
    </location>
</feature>
<sequence>MQSVVDAFMRVELVKDTALADNSPPPQEVALEQNALAAAPSRSSKRERILDLAREQTKKKLESGSRASEQERLLELAQQHASKPLPESVIPKSPEMEQEARQNEKRAKRAEEEQAKSTLRHRLSKLMGGIW</sequence>
<evidence type="ECO:0000313" key="2">
    <source>
        <dbReference type="EMBL" id="THG98437.1"/>
    </source>
</evidence>
<evidence type="ECO:0000256" key="1">
    <source>
        <dbReference type="SAM" id="MobiDB-lite"/>
    </source>
</evidence>